<organism evidence="2 3">
    <name type="scientific">Meloidogyne graminicola</name>
    <dbReference type="NCBI Taxonomy" id="189291"/>
    <lineage>
        <taxon>Eukaryota</taxon>
        <taxon>Metazoa</taxon>
        <taxon>Ecdysozoa</taxon>
        <taxon>Nematoda</taxon>
        <taxon>Chromadorea</taxon>
        <taxon>Rhabditida</taxon>
        <taxon>Tylenchina</taxon>
        <taxon>Tylenchomorpha</taxon>
        <taxon>Tylenchoidea</taxon>
        <taxon>Meloidogynidae</taxon>
        <taxon>Meloidogyninae</taxon>
        <taxon>Meloidogyne</taxon>
    </lineage>
</organism>
<keyword evidence="1" id="KW-0472">Membrane</keyword>
<feature type="transmembrane region" description="Helical" evidence="1">
    <location>
        <begin position="73"/>
        <end position="90"/>
    </location>
</feature>
<comment type="caution">
    <text evidence="2">The sequence shown here is derived from an EMBL/GenBank/DDBJ whole genome shotgun (WGS) entry which is preliminary data.</text>
</comment>
<dbReference type="EMBL" id="JABEBT010000029">
    <property type="protein sequence ID" value="KAF7636519.1"/>
    <property type="molecule type" value="Genomic_DNA"/>
</dbReference>
<dbReference type="Proteomes" id="UP000605970">
    <property type="component" value="Unassembled WGS sequence"/>
</dbReference>
<evidence type="ECO:0000313" key="2">
    <source>
        <dbReference type="EMBL" id="KAF7636519.1"/>
    </source>
</evidence>
<gene>
    <name evidence="2" type="ORF">Mgra_00004106</name>
</gene>
<keyword evidence="1" id="KW-0812">Transmembrane</keyword>
<dbReference type="AlphaFoldDB" id="A0A8S9ZTE5"/>
<keyword evidence="3" id="KW-1185">Reference proteome</keyword>
<protein>
    <submittedName>
        <fullName evidence="2">Uncharacterized protein</fullName>
    </submittedName>
</protein>
<keyword evidence="1" id="KW-1133">Transmembrane helix</keyword>
<name>A0A8S9ZTE5_9BILA</name>
<reference evidence="2" key="1">
    <citation type="journal article" date="2020" name="Ecol. Evol.">
        <title>Genome structure and content of the rice root-knot nematode (Meloidogyne graminicola).</title>
        <authorList>
            <person name="Phan N.T."/>
            <person name="Danchin E.G.J."/>
            <person name="Klopp C."/>
            <person name="Perfus-Barbeoch L."/>
            <person name="Kozlowski D.K."/>
            <person name="Koutsovoulos G.D."/>
            <person name="Lopez-Roques C."/>
            <person name="Bouchez O."/>
            <person name="Zahm M."/>
            <person name="Besnard G."/>
            <person name="Bellafiore S."/>
        </authorList>
    </citation>
    <scope>NUCLEOTIDE SEQUENCE</scope>
    <source>
        <strain evidence="2">VN-18</strain>
    </source>
</reference>
<accession>A0A8S9ZTE5</accession>
<feature type="transmembrane region" description="Helical" evidence="1">
    <location>
        <begin position="44"/>
        <end position="61"/>
    </location>
</feature>
<proteinExistence type="predicted"/>
<evidence type="ECO:0000313" key="3">
    <source>
        <dbReference type="Proteomes" id="UP000605970"/>
    </source>
</evidence>
<sequence>MGNKSGFVWRKRMKHLVFDFCNSRPSHLPRHGTILTANKKRANIFFYFYPGACMCVAHFFNLSKWPNIPFLSFYPKIIFLFILFCSHVSLSPTI</sequence>
<evidence type="ECO:0000256" key="1">
    <source>
        <dbReference type="SAM" id="Phobius"/>
    </source>
</evidence>